<feature type="coiled-coil region" evidence="1">
    <location>
        <begin position="8"/>
        <end position="42"/>
    </location>
</feature>
<dbReference type="AlphaFoldDB" id="A0A1A7X4W8"/>
<protein>
    <submittedName>
        <fullName evidence="2">Uncharacterized protein</fullName>
    </submittedName>
</protein>
<dbReference type="EMBL" id="HADW01011681">
    <property type="protein sequence ID" value="SBP13081.1"/>
    <property type="molecule type" value="Transcribed_RNA"/>
</dbReference>
<name>A0A1A7X4W8_9TELE</name>
<feature type="non-terminal residue" evidence="2">
    <location>
        <position position="1"/>
    </location>
</feature>
<feature type="non-terminal residue" evidence="2">
    <location>
        <position position="101"/>
    </location>
</feature>
<reference evidence="2" key="1">
    <citation type="submission" date="2016-05" db="EMBL/GenBank/DDBJ databases">
        <authorList>
            <person name="Lavstsen T."/>
            <person name="Jespersen J.S."/>
        </authorList>
    </citation>
    <scope>NUCLEOTIDE SEQUENCE</scope>
    <source>
        <tissue evidence="2">Brain</tissue>
    </source>
</reference>
<accession>A0A1A7X4W8</accession>
<proteinExistence type="predicted"/>
<evidence type="ECO:0000313" key="2">
    <source>
        <dbReference type="EMBL" id="SBP13081.1"/>
    </source>
</evidence>
<reference evidence="2" key="2">
    <citation type="submission" date="2016-06" db="EMBL/GenBank/DDBJ databases">
        <title>The genome of a short-lived fish provides insights into sex chromosome evolution and the genetic control of aging.</title>
        <authorList>
            <person name="Reichwald K."/>
            <person name="Felder M."/>
            <person name="Petzold A."/>
            <person name="Koch P."/>
            <person name="Groth M."/>
            <person name="Platzer M."/>
        </authorList>
    </citation>
    <scope>NUCLEOTIDE SEQUENCE</scope>
    <source>
        <tissue evidence="2">Brain</tissue>
    </source>
</reference>
<sequence length="101" mass="11470">KNSGKTQLVDIRGEVNKATARLNEVESRVAEHEDKLQNSDEILLEIITMQENLQTKLTSLEGDAQAIWGTRGRRNEFAIYGPLCGKATLRESRRLLIPFKF</sequence>
<organism evidence="2">
    <name type="scientific">Iconisemion striatum</name>
    <dbReference type="NCBI Taxonomy" id="60296"/>
    <lineage>
        <taxon>Eukaryota</taxon>
        <taxon>Metazoa</taxon>
        <taxon>Chordata</taxon>
        <taxon>Craniata</taxon>
        <taxon>Vertebrata</taxon>
        <taxon>Euteleostomi</taxon>
        <taxon>Actinopterygii</taxon>
        <taxon>Neopterygii</taxon>
        <taxon>Teleostei</taxon>
        <taxon>Neoteleostei</taxon>
        <taxon>Acanthomorphata</taxon>
        <taxon>Ovalentaria</taxon>
        <taxon>Atherinomorphae</taxon>
        <taxon>Cyprinodontiformes</taxon>
        <taxon>Nothobranchiidae</taxon>
        <taxon>Iconisemion</taxon>
    </lineage>
</organism>
<keyword evidence="1" id="KW-0175">Coiled coil</keyword>
<evidence type="ECO:0000256" key="1">
    <source>
        <dbReference type="SAM" id="Coils"/>
    </source>
</evidence>
<gene>
    <name evidence="2" type="primary">AL929239.1</name>
</gene>